<reference evidence="1" key="1">
    <citation type="submission" date="2018-05" db="EMBL/GenBank/DDBJ databases">
        <title>Draft genome of Mucuna pruriens seed.</title>
        <authorList>
            <person name="Nnadi N.E."/>
            <person name="Vos R."/>
            <person name="Hasami M.H."/>
            <person name="Devisetty U.K."/>
            <person name="Aguiy J.C."/>
        </authorList>
    </citation>
    <scope>NUCLEOTIDE SEQUENCE [LARGE SCALE GENOMIC DNA]</scope>
    <source>
        <strain evidence="1">JCA_2017</strain>
    </source>
</reference>
<protein>
    <submittedName>
        <fullName evidence="1">Uncharacterized protein</fullName>
    </submittedName>
</protein>
<evidence type="ECO:0000313" key="2">
    <source>
        <dbReference type="Proteomes" id="UP000257109"/>
    </source>
</evidence>
<proteinExistence type="predicted"/>
<keyword evidence="2" id="KW-1185">Reference proteome</keyword>
<dbReference type="AlphaFoldDB" id="A0A371HSS4"/>
<evidence type="ECO:0000313" key="1">
    <source>
        <dbReference type="EMBL" id="RDY05833.1"/>
    </source>
</evidence>
<name>A0A371HSS4_MUCPR</name>
<gene>
    <name evidence="1" type="ORF">CR513_10274</name>
</gene>
<dbReference type="Proteomes" id="UP000257109">
    <property type="component" value="Unassembled WGS sequence"/>
</dbReference>
<feature type="non-terminal residue" evidence="1">
    <location>
        <position position="1"/>
    </location>
</feature>
<accession>A0A371HSS4</accession>
<dbReference type="EMBL" id="QJKJ01001804">
    <property type="protein sequence ID" value="RDY05833.1"/>
    <property type="molecule type" value="Genomic_DNA"/>
</dbReference>
<organism evidence="1 2">
    <name type="scientific">Mucuna pruriens</name>
    <name type="common">Velvet bean</name>
    <name type="synonym">Dolichos pruriens</name>
    <dbReference type="NCBI Taxonomy" id="157652"/>
    <lineage>
        <taxon>Eukaryota</taxon>
        <taxon>Viridiplantae</taxon>
        <taxon>Streptophyta</taxon>
        <taxon>Embryophyta</taxon>
        <taxon>Tracheophyta</taxon>
        <taxon>Spermatophyta</taxon>
        <taxon>Magnoliopsida</taxon>
        <taxon>eudicotyledons</taxon>
        <taxon>Gunneridae</taxon>
        <taxon>Pentapetalae</taxon>
        <taxon>rosids</taxon>
        <taxon>fabids</taxon>
        <taxon>Fabales</taxon>
        <taxon>Fabaceae</taxon>
        <taxon>Papilionoideae</taxon>
        <taxon>50 kb inversion clade</taxon>
        <taxon>NPAAA clade</taxon>
        <taxon>indigoferoid/millettioid clade</taxon>
        <taxon>Phaseoleae</taxon>
        <taxon>Mucuna</taxon>
    </lineage>
</organism>
<sequence>MRRKSRLLFSIWGPSNPSTFMVVGDSLGKLVKKIFENLRKLEEVNETFIFQRLTKFKNMKNFKLISLCNVASNIVTNSSSKA</sequence>
<comment type="caution">
    <text evidence="1">The sequence shown here is derived from an EMBL/GenBank/DDBJ whole genome shotgun (WGS) entry which is preliminary data.</text>
</comment>